<dbReference type="InterPro" id="IPR058240">
    <property type="entry name" value="rSAM_sf"/>
</dbReference>
<keyword evidence="9" id="KW-1185">Reference proteome</keyword>
<keyword evidence="2" id="KW-0004">4Fe-4S</keyword>
<evidence type="ECO:0000256" key="5">
    <source>
        <dbReference type="ARBA" id="ARBA00023004"/>
    </source>
</evidence>
<sequence>MLDRIFIEISNICNLQCSFCPVVERDNKVMGPEDFEKVLKQAKPLAKQVCLHLMGEPLAHPNFVKMMEICEENNVPVQITTNGVVIANRKEVLLKSKVLRQINFSIQSYKDNFPNRDFYTYLRPILDFSRELNEVSPETYVNYRLWNLGRNEQIMEENEEVFQILERFYDIEVNRRTQVESIKSKRIWNRVYLHFDTHFDWPSWDLPNQGEIGRCHALKSHIGIHADGTVVPCCLDKECQIPLGNAFEQDLAGILKSDRAIAMREGFDNNKRVEEFCKHCTYINRFQKS</sequence>
<dbReference type="InterPro" id="IPR000385">
    <property type="entry name" value="MoaA_NifB_PqqE_Fe-S-bd_CS"/>
</dbReference>
<name>A0ABY0IGE3_9BACT</name>
<comment type="caution">
    <text evidence="8">The sequence shown here is derived from an EMBL/GenBank/DDBJ whole genome shotgun (WGS) entry which is preliminary data.</text>
</comment>
<evidence type="ECO:0000256" key="6">
    <source>
        <dbReference type="ARBA" id="ARBA00023014"/>
    </source>
</evidence>
<dbReference type="SFLD" id="SFLDS00029">
    <property type="entry name" value="Radical_SAM"/>
    <property type="match status" value="1"/>
</dbReference>
<reference evidence="9" key="1">
    <citation type="journal article" date="2019" name="Int. J. Syst. Evol. Microbiol.">
        <title>Halobacteriovorax valvorus sp. nov., a novel prokaryotic predator isolated from coastal seawater of China.</title>
        <authorList>
            <person name="Chen M.-X."/>
        </authorList>
    </citation>
    <scope>NUCLEOTIDE SEQUENCE [LARGE SCALE GENOMIC DNA]</scope>
    <source>
        <strain evidence="9">BL9</strain>
    </source>
</reference>
<feature type="domain" description="Radical SAM core" evidence="7">
    <location>
        <begin position="1"/>
        <end position="225"/>
    </location>
</feature>
<dbReference type="PANTHER" id="PTHR43787:SF10">
    <property type="entry name" value="COFACTOR MODIFYING PROTEIN"/>
    <property type="match status" value="1"/>
</dbReference>
<dbReference type="Gene3D" id="3.20.20.70">
    <property type="entry name" value="Aldolase class I"/>
    <property type="match status" value="1"/>
</dbReference>
<dbReference type="PANTHER" id="PTHR43787">
    <property type="entry name" value="FEMO COFACTOR BIOSYNTHESIS PROTEIN NIFB-RELATED"/>
    <property type="match status" value="1"/>
</dbReference>
<dbReference type="RefSeq" id="WP_115362002.1">
    <property type="nucleotide sequence ID" value="NZ_QDKL01000002.1"/>
</dbReference>
<keyword evidence="6" id="KW-0411">Iron-sulfur</keyword>
<organism evidence="8 9">
    <name type="scientific">Halobacteriovorax vibrionivorans</name>
    <dbReference type="NCBI Taxonomy" id="2152716"/>
    <lineage>
        <taxon>Bacteria</taxon>
        <taxon>Pseudomonadati</taxon>
        <taxon>Bdellovibrionota</taxon>
        <taxon>Bacteriovoracia</taxon>
        <taxon>Bacteriovoracales</taxon>
        <taxon>Halobacteriovoraceae</taxon>
        <taxon>Halobacteriovorax</taxon>
    </lineage>
</organism>
<protein>
    <submittedName>
        <fullName evidence="8">Radical SAM protein</fullName>
    </submittedName>
</protein>
<dbReference type="InterPro" id="IPR013785">
    <property type="entry name" value="Aldolase_TIM"/>
</dbReference>
<dbReference type="PROSITE" id="PS51918">
    <property type="entry name" value="RADICAL_SAM"/>
    <property type="match status" value="1"/>
</dbReference>
<dbReference type="PROSITE" id="PS01305">
    <property type="entry name" value="MOAA_NIFB_PQQE"/>
    <property type="match status" value="1"/>
</dbReference>
<keyword evidence="5" id="KW-0408">Iron</keyword>
<gene>
    <name evidence="8" type="ORF">DAY19_10085</name>
</gene>
<evidence type="ECO:0000313" key="8">
    <source>
        <dbReference type="EMBL" id="RZF22022.1"/>
    </source>
</evidence>
<evidence type="ECO:0000256" key="3">
    <source>
        <dbReference type="ARBA" id="ARBA00022691"/>
    </source>
</evidence>
<keyword evidence="4" id="KW-0479">Metal-binding</keyword>
<dbReference type="SFLD" id="SFLDG01067">
    <property type="entry name" value="SPASM/twitch_domain_containing"/>
    <property type="match status" value="1"/>
</dbReference>
<proteinExistence type="predicted"/>
<dbReference type="Pfam" id="PF04055">
    <property type="entry name" value="Radical_SAM"/>
    <property type="match status" value="1"/>
</dbReference>
<dbReference type="CDD" id="cd21122">
    <property type="entry name" value="SPASM_rSAM"/>
    <property type="match status" value="1"/>
</dbReference>
<evidence type="ECO:0000313" key="9">
    <source>
        <dbReference type="Proteomes" id="UP000443582"/>
    </source>
</evidence>
<dbReference type="SUPFAM" id="SSF102114">
    <property type="entry name" value="Radical SAM enzymes"/>
    <property type="match status" value="1"/>
</dbReference>
<evidence type="ECO:0000259" key="7">
    <source>
        <dbReference type="PROSITE" id="PS51918"/>
    </source>
</evidence>
<evidence type="ECO:0000256" key="2">
    <source>
        <dbReference type="ARBA" id="ARBA00022485"/>
    </source>
</evidence>
<comment type="cofactor">
    <cofactor evidence="1">
        <name>[4Fe-4S] cluster</name>
        <dbReference type="ChEBI" id="CHEBI:49883"/>
    </cofactor>
</comment>
<keyword evidence="3" id="KW-0949">S-adenosyl-L-methionine</keyword>
<evidence type="ECO:0000256" key="1">
    <source>
        <dbReference type="ARBA" id="ARBA00001966"/>
    </source>
</evidence>
<evidence type="ECO:0000256" key="4">
    <source>
        <dbReference type="ARBA" id="ARBA00022723"/>
    </source>
</evidence>
<dbReference type="Pfam" id="PF13186">
    <property type="entry name" value="SPASM"/>
    <property type="match status" value="1"/>
</dbReference>
<accession>A0ABY0IGE3</accession>
<dbReference type="InterPro" id="IPR023885">
    <property type="entry name" value="4Fe4S-binding_SPASM_dom"/>
</dbReference>
<dbReference type="CDD" id="cd01335">
    <property type="entry name" value="Radical_SAM"/>
    <property type="match status" value="1"/>
</dbReference>
<dbReference type="Proteomes" id="UP000443582">
    <property type="component" value="Unassembled WGS sequence"/>
</dbReference>
<dbReference type="EMBL" id="QDKL01000002">
    <property type="protein sequence ID" value="RZF22022.1"/>
    <property type="molecule type" value="Genomic_DNA"/>
</dbReference>
<dbReference type="InterPro" id="IPR007197">
    <property type="entry name" value="rSAM"/>
</dbReference>